<dbReference type="GO" id="GO:0019674">
    <property type="term" value="P:NAD+ metabolic process"/>
    <property type="evidence" value="ECO:0007669"/>
    <property type="project" value="InterPro"/>
</dbReference>
<name>A0A5A8BYU1_CAFRO</name>
<dbReference type="AlphaFoldDB" id="A0A5A8BYU1"/>
<sequence length="259" mass="26585">MCWSQPYRASARGIAAGAHGRVLVVSDDGTERGAAATRNAAAFLREVLGQDVVVYAPLLPQSGLAGKHAVIPIQSALVSGMASVYGDDWESETTPVAVPQHCRSGVVRAAPASHFRDPSSIVPLGIDIAVTISAAAAPALLSSLFPDACPLVLGAEVSDAAPTCSGGYARSLGAAAVDPSIAGMQVCPVNPYSLAFRPMLLPGASKISVEFESARAHRPLTFLVDGTLHPLDVADTVEVSRAPAMFSIVPRGQTPSPAL</sequence>
<gene>
    <name evidence="1" type="ORF">FNF28_07847</name>
    <name evidence="2" type="ORF">FNF29_08178</name>
</gene>
<dbReference type="Proteomes" id="UP000324907">
    <property type="component" value="Unassembled WGS sequence"/>
</dbReference>
<dbReference type="Gene3D" id="2.60.200.30">
    <property type="entry name" value="Probable inorganic polyphosphate/atp-NAD kinase, domain 2"/>
    <property type="match status" value="1"/>
</dbReference>
<evidence type="ECO:0000313" key="2">
    <source>
        <dbReference type="EMBL" id="KAA0146229.1"/>
    </source>
</evidence>
<dbReference type="EMBL" id="VLTL01000376">
    <property type="protein sequence ID" value="KAA0145615.1"/>
    <property type="molecule type" value="Genomic_DNA"/>
</dbReference>
<dbReference type="Proteomes" id="UP000323011">
    <property type="component" value="Unassembled WGS sequence"/>
</dbReference>
<protein>
    <submittedName>
        <fullName evidence="1">Uncharacterized protein</fullName>
    </submittedName>
</protein>
<evidence type="ECO:0000313" key="3">
    <source>
        <dbReference type="Proteomes" id="UP000323011"/>
    </source>
</evidence>
<proteinExistence type="predicted"/>
<dbReference type="SUPFAM" id="SSF111331">
    <property type="entry name" value="NAD kinase/diacylglycerol kinase-like"/>
    <property type="match status" value="1"/>
</dbReference>
<dbReference type="Pfam" id="PF20143">
    <property type="entry name" value="NAD_kinase_C"/>
    <property type="match status" value="1"/>
</dbReference>
<reference evidence="3 4" key="1">
    <citation type="submission" date="2019-07" db="EMBL/GenBank/DDBJ databases">
        <title>Genomes of Cafeteria roenbergensis.</title>
        <authorList>
            <person name="Fischer M.G."/>
            <person name="Hackl T."/>
            <person name="Roman M."/>
        </authorList>
    </citation>
    <scope>NUCLEOTIDE SEQUENCE [LARGE SCALE GENOMIC DNA]</scope>
    <source>
        <strain evidence="2 3">BVI</strain>
        <strain evidence="1 4">RCC970-E3</strain>
    </source>
</reference>
<comment type="caution">
    <text evidence="1">The sequence shown here is derived from an EMBL/GenBank/DDBJ whole genome shotgun (WGS) entry which is preliminary data.</text>
</comment>
<dbReference type="GO" id="GO:0003951">
    <property type="term" value="F:NAD+ kinase activity"/>
    <property type="evidence" value="ECO:0007669"/>
    <property type="project" value="InterPro"/>
</dbReference>
<accession>A0A5A8BYU1</accession>
<dbReference type="InterPro" id="IPR017437">
    <property type="entry name" value="ATP-NAD_kinase_PpnK-typ_C"/>
</dbReference>
<dbReference type="EMBL" id="VLTN01000095">
    <property type="protein sequence ID" value="KAA0146229.1"/>
    <property type="molecule type" value="Genomic_DNA"/>
</dbReference>
<dbReference type="InterPro" id="IPR016064">
    <property type="entry name" value="NAD/diacylglycerol_kinase_sf"/>
</dbReference>
<evidence type="ECO:0000313" key="4">
    <source>
        <dbReference type="Proteomes" id="UP000324907"/>
    </source>
</evidence>
<organism evidence="1 4">
    <name type="scientific">Cafeteria roenbergensis</name>
    <name type="common">Marine flagellate</name>
    <dbReference type="NCBI Taxonomy" id="33653"/>
    <lineage>
        <taxon>Eukaryota</taxon>
        <taxon>Sar</taxon>
        <taxon>Stramenopiles</taxon>
        <taxon>Bigyra</taxon>
        <taxon>Opalozoa</taxon>
        <taxon>Bicosoecida</taxon>
        <taxon>Cafeteriaceae</taxon>
        <taxon>Cafeteria</taxon>
    </lineage>
</organism>
<keyword evidence="3" id="KW-1185">Reference proteome</keyword>
<evidence type="ECO:0000313" key="1">
    <source>
        <dbReference type="EMBL" id="KAA0145615.1"/>
    </source>
</evidence>